<feature type="region of interest" description="Disordered" evidence="1">
    <location>
        <begin position="157"/>
        <end position="176"/>
    </location>
</feature>
<evidence type="ECO:0000313" key="2">
    <source>
        <dbReference type="EMBL" id="CAF1321741.1"/>
    </source>
</evidence>
<keyword evidence="4" id="KW-1185">Reference proteome</keyword>
<feature type="region of interest" description="Disordered" evidence="1">
    <location>
        <begin position="232"/>
        <end position="269"/>
    </location>
</feature>
<dbReference type="EMBL" id="CAJNOI010000639">
    <property type="protein sequence ID" value="CAF1321741.1"/>
    <property type="molecule type" value="Genomic_DNA"/>
</dbReference>
<comment type="caution">
    <text evidence="2">The sequence shown here is derived from an EMBL/GenBank/DDBJ whole genome shotgun (WGS) entry which is preliminary data.</text>
</comment>
<dbReference type="Proteomes" id="UP000663877">
    <property type="component" value="Unassembled WGS sequence"/>
</dbReference>
<gene>
    <name evidence="2" type="ORF">BJG266_LOCUS33384</name>
    <name evidence="3" type="ORF">QVE165_LOCUS50491</name>
</gene>
<evidence type="ECO:0000313" key="4">
    <source>
        <dbReference type="Proteomes" id="UP000663832"/>
    </source>
</evidence>
<name>A0A815F8C7_9BILA</name>
<dbReference type="OrthoDB" id="10042538at2759"/>
<evidence type="ECO:0000256" key="1">
    <source>
        <dbReference type="SAM" id="MobiDB-lite"/>
    </source>
</evidence>
<proteinExistence type="predicted"/>
<accession>A0A815F8C7</accession>
<feature type="compositionally biased region" description="Low complexity" evidence="1">
    <location>
        <begin position="244"/>
        <end position="259"/>
    </location>
</feature>
<sequence length="269" mass="30164">MSSTPGRSPGCCRGYTSEQKSLRAKLDYIIKWGRDLKSNIMKQSCKALQTTNTNTREIIDQIHDDLDDYKRKLDRELGLIHDICDALTISSQVTNGDEENLHDEILAALRRSPTYTSLEQHIYDDKRPRIRVKPRERIHPILCNHIKYLILCSASTAPSSSSQPQRNNDDDNSQIIDDSDDEIIALSDEDVPSRPNNASKKVIWTSSDIQITGGNSQSQSMHNPYRIGIADPSIRSIFLPPPNSQSMSNSSGGSKRSQPTNRKRTTGAK</sequence>
<organism evidence="2 5">
    <name type="scientific">Adineta steineri</name>
    <dbReference type="NCBI Taxonomy" id="433720"/>
    <lineage>
        <taxon>Eukaryota</taxon>
        <taxon>Metazoa</taxon>
        <taxon>Spiralia</taxon>
        <taxon>Gnathifera</taxon>
        <taxon>Rotifera</taxon>
        <taxon>Eurotatoria</taxon>
        <taxon>Bdelloidea</taxon>
        <taxon>Adinetida</taxon>
        <taxon>Adinetidae</taxon>
        <taxon>Adineta</taxon>
    </lineage>
</organism>
<dbReference type="Proteomes" id="UP000663832">
    <property type="component" value="Unassembled WGS sequence"/>
</dbReference>
<evidence type="ECO:0000313" key="5">
    <source>
        <dbReference type="Proteomes" id="UP000663877"/>
    </source>
</evidence>
<reference evidence="2" key="1">
    <citation type="submission" date="2021-02" db="EMBL/GenBank/DDBJ databases">
        <authorList>
            <person name="Nowell W R."/>
        </authorList>
    </citation>
    <scope>NUCLEOTIDE SEQUENCE</scope>
</reference>
<dbReference type="EMBL" id="CAJNOM010000997">
    <property type="protein sequence ID" value="CAF1584688.1"/>
    <property type="molecule type" value="Genomic_DNA"/>
</dbReference>
<evidence type="ECO:0000313" key="3">
    <source>
        <dbReference type="EMBL" id="CAF1584688.1"/>
    </source>
</evidence>
<protein>
    <submittedName>
        <fullName evidence="2">Uncharacterized protein</fullName>
    </submittedName>
</protein>
<dbReference type="AlphaFoldDB" id="A0A815F8C7"/>